<dbReference type="NCBIfam" id="TIGR00254">
    <property type="entry name" value="GGDEF"/>
    <property type="match status" value="1"/>
</dbReference>
<name>A0A1W1XUD4_9NEIS</name>
<gene>
    <name evidence="5" type="ORF">SAMN02745857_02863</name>
</gene>
<dbReference type="InterPro" id="IPR000160">
    <property type="entry name" value="GGDEF_dom"/>
</dbReference>
<dbReference type="Proteomes" id="UP000192761">
    <property type="component" value="Unassembled WGS sequence"/>
</dbReference>
<accession>A0A1W1XUD4</accession>
<keyword evidence="3" id="KW-0812">Transmembrane</keyword>
<dbReference type="CDD" id="cd01949">
    <property type="entry name" value="GGDEF"/>
    <property type="match status" value="1"/>
</dbReference>
<dbReference type="RefSeq" id="WP_084091492.1">
    <property type="nucleotide sequence ID" value="NZ_FWXD01000017.1"/>
</dbReference>
<organism evidence="5 6">
    <name type="scientific">Andreprevotia lacus DSM 23236</name>
    <dbReference type="NCBI Taxonomy" id="1121001"/>
    <lineage>
        <taxon>Bacteria</taxon>
        <taxon>Pseudomonadati</taxon>
        <taxon>Pseudomonadota</taxon>
        <taxon>Betaproteobacteria</taxon>
        <taxon>Neisseriales</taxon>
        <taxon>Chitinibacteraceae</taxon>
        <taxon>Andreprevotia</taxon>
    </lineage>
</organism>
<dbReference type="PANTHER" id="PTHR45138">
    <property type="entry name" value="REGULATORY COMPONENTS OF SENSORY TRANSDUCTION SYSTEM"/>
    <property type="match status" value="1"/>
</dbReference>
<feature type="domain" description="GGDEF" evidence="4">
    <location>
        <begin position="235"/>
        <end position="369"/>
    </location>
</feature>
<keyword evidence="6" id="KW-1185">Reference proteome</keyword>
<feature type="transmembrane region" description="Helical" evidence="3">
    <location>
        <begin position="168"/>
        <end position="189"/>
    </location>
</feature>
<dbReference type="Gene3D" id="3.30.70.270">
    <property type="match status" value="1"/>
</dbReference>
<dbReference type="InterPro" id="IPR050469">
    <property type="entry name" value="Diguanylate_Cyclase"/>
</dbReference>
<dbReference type="EMBL" id="FWXD01000017">
    <property type="protein sequence ID" value="SMC27472.1"/>
    <property type="molecule type" value="Genomic_DNA"/>
</dbReference>
<sequence>MVDITTLLSCLMAVLAFVSFVMLSTSHPEQGLTLLTMAAVTGVFAAGLSAFAPLWLAIGAWALTEGMLLYAGREYYAIKQNALPVIIPAVLATAVAGALAFFHIGPGVQLISLGAAAVPLSMLRVLTLLRAGGDDSTPRHALIGLQLLYVLYWAVVMTMPLYSDNAAYSVGLLLLGPAVILLINALLWPQLHAMRLRNRINRLARFDALTGLLNRRGFEEAVHRELRRRSRQQSSIYALILIDYDRFRTVNARYGHAAGDLVIQHGVKYLRLLLNNERAVIGRIGGDSYGVLYPCEDGHDARQWLVDVREQMRAWSVDCGEMTIPVSASASLALYPHDGGDFESLYRVAMRQLVQVQGPGAALISTLAVGDAEPVVQGRKKKREQSLPGIEVDWDEQWDGIDSLFGKQKPA</sequence>
<dbReference type="InterPro" id="IPR029787">
    <property type="entry name" value="Nucleotide_cyclase"/>
</dbReference>
<comment type="catalytic activity">
    <reaction evidence="2">
        <text>2 GTP = 3',3'-c-di-GMP + 2 diphosphate</text>
        <dbReference type="Rhea" id="RHEA:24898"/>
        <dbReference type="ChEBI" id="CHEBI:33019"/>
        <dbReference type="ChEBI" id="CHEBI:37565"/>
        <dbReference type="ChEBI" id="CHEBI:58805"/>
        <dbReference type="EC" id="2.7.7.65"/>
    </reaction>
</comment>
<evidence type="ECO:0000256" key="3">
    <source>
        <dbReference type="SAM" id="Phobius"/>
    </source>
</evidence>
<dbReference type="EC" id="2.7.7.65" evidence="1"/>
<evidence type="ECO:0000313" key="5">
    <source>
        <dbReference type="EMBL" id="SMC27472.1"/>
    </source>
</evidence>
<dbReference type="SMART" id="SM00267">
    <property type="entry name" value="GGDEF"/>
    <property type="match status" value="1"/>
</dbReference>
<dbReference type="PANTHER" id="PTHR45138:SF9">
    <property type="entry name" value="DIGUANYLATE CYCLASE DGCM-RELATED"/>
    <property type="match status" value="1"/>
</dbReference>
<dbReference type="OrthoDB" id="8582105at2"/>
<dbReference type="InterPro" id="IPR043128">
    <property type="entry name" value="Rev_trsase/Diguanyl_cyclase"/>
</dbReference>
<evidence type="ECO:0000259" key="4">
    <source>
        <dbReference type="PROSITE" id="PS50887"/>
    </source>
</evidence>
<reference evidence="5 6" key="1">
    <citation type="submission" date="2017-04" db="EMBL/GenBank/DDBJ databases">
        <authorList>
            <person name="Afonso C.L."/>
            <person name="Miller P.J."/>
            <person name="Scott M.A."/>
            <person name="Spackman E."/>
            <person name="Goraichik I."/>
            <person name="Dimitrov K.M."/>
            <person name="Suarez D.L."/>
            <person name="Swayne D.E."/>
        </authorList>
    </citation>
    <scope>NUCLEOTIDE SEQUENCE [LARGE SCALE GENOMIC DNA]</scope>
    <source>
        <strain evidence="5 6">DSM 23236</strain>
    </source>
</reference>
<dbReference type="Pfam" id="PF00990">
    <property type="entry name" value="GGDEF"/>
    <property type="match status" value="1"/>
</dbReference>
<keyword evidence="3" id="KW-0472">Membrane</keyword>
<dbReference type="PROSITE" id="PS50887">
    <property type="entry name" value="GGDEF"/>
    <property type="match status" value="1"/>
</dbReference>
<evidence type="ECO:0000313" key="6">
    <source>
        <dbReference type="Proteomes" id="UP000192761"/>
    </source>
</evidence>
<keyword evidence="3" id="KW-1133">Transmembrane helix</keyword>
<dbReference type="STRING" id="1121001.SAMN02745857_02863"/>
<feature type="transmembrane region" description="Helical" evidence="3">
    <location>
        <begin position="141"/>
        <end position="162"/>
    </location>
</feature>
<protein>
    <recommendedName>
        <fullName evidence="1">diguanylate cyclase</fullName>
        <ecNumber evidence="1">2.7.7.65</ecNumber>
    </recommendedName>
</protein>
<proteinExistence type="predicted"/>
<evidence type="ECO:0000256" key="2">
    <source>
        <dbReference type="ARBA" id="ARBA00034247"/>
    </source>
</evidence>
<dbReference type="SUPFAM" id="SSF55073">
    <property type="entry name" value="Nucleotide cyclase"/>
    <property type="match status" value="1"/>
</dbReference>
<dbReference type="AlphaFoldDB" id="A0A1W1XUD4"/>
<dbReference type="GO" id="GO:0052621">
    <property type="term" value="F:diguanylate cyclase activity"/>
    <property type="evidence" value="ECO:0007669"/>
    <property type="project" value="UniProtKB-EC"/>
</dbReference>
<feature type="transmembrane region" description="Helical" evidence="3">
    <location>
        <begin position="6"/>
        <end position="24"/>
    </location>
</feature>
<evidence type="ECO:0000256" key="1">
    <source>
        <dbReference type="ARBA" id="ARBA00012528"/>
    </source>
</evidence>
<feature type="transmembrane region" description="Helical" evidence="3">
    <location>
        <begin position="83"/>
        <end position="104"/>
    </location>
</feature>
<feature type="transmembrane region" description="Helical" evidence="3">
    <location>
        <begin position="110"/>
        <end position="129"/>
    </location>
</feature>